<gene>
    <name evidence="2" type="ORF">FRX48_01901</name>
</gene>
<dbReference type="Proteomes" id="UP000324767">
    <property type="component" value="Unassembled WGS sequence"/>
</dbReference>
<proteinExistence type="predicted"/>
<dbReference type="PANTHER" id="PTHR28058">
    <property type="entry name" value="37S RIBOSOMAL PROTEIN MRP51, MITOCHONDRIAL"/>
    <property type="match status" value="1"/>
</dbReference>
<dbReference type="OrthoDB" id="2735536at2759"/>
<reference evidence="2 3" key="1">
    <citation type="submission" date="2019-09" db="EMBL/GenBank/DDBJ databases">
        <title>The hologenome of the rock-dwelling lichen Lasallia pustulata.</title>
        <authorList>
            <person name="Greshake Tzovaras B."/>
            <person name="Segers F."/>
            <person name="Bicker A."/>
            <person name="Dal Grande F."/>
            <person name="Otte J."/>
            <person name="Hankeln T."/>
            <person name="Schmitt I."/>
            <person name="Ebersberger I."/>
        </authorList>
    </citation>
    <scope>NUCLEOTIDE SEQUENCE [LARGE SCALE GENOMIC DNA]</scope>
    <source>
        <strain evidence="2">A1-1</strain>
    </source>
</reference>
<dbReference type="PANTHER" id="PTHR28058:SF1">
    <property type="entry name" value="SMALL RIBOSOMAL SUBUNIT PROTEIN BS1M"/>
    <property type="match status" value="1"/>
</dbReference>
<evidence type="ECO:0000256" key="1">
    <source>
        <dbReference type="SAM" id="MobiDB-lite"/>
    </source>
</evidence>
<dbReference type="Pfam" id="PF11709">
    <property type="entry name" value="Mit_ribos_Mrp51"/>
    <property type="match status" value="1"/>
</dbReference>
<feature type="compositionally biased region" description="Low complexity" evidence="1">
    <location>
        <begin position="187"/>
        <end position="196"/>
    </location>
</feature>
<accession>A0A5M8Q215</accession>
<name>A0A5M8Q215_9LECA</name>
<comment type="caution">
    <text evidence="2">The sequence shown here is derived from an EMBL/GenBank/DDBJ whole genome shotgun (WGS) entry which is preliminary data.</text>
</comment>
<dbReference type="GO" id="GO:0005763">
    <property type="term" value="C:mitochondrial small ribosomal subunit"/>
    <property type="evidence" value="ECO:0007669"/>
    <property type="project" value="TreeGrafter"/>
</dbReference>
<dbReference type="GO" id="GO:0070124">
    <property type="term" value="P:mitochondrial translational initiation"/>
    <property type="evidence" value="ECO:0007669"/>
    <property type="project" value="TreeGrafter"/>
</dbReference>
<protein>
    <submittedName>
        <fullName evidence="2">Uncharacterized protein</fullName>
    </submittedName>
</protein>
<dbReference type="GO" id="GO:0003735">
    <property type="term" value="F:structural constituent of ribosome"/>
    <property type="evidence" value="ECO:0007669"/>
    <property type="project" value="TreeGrafter"/>
</dbReference>
<dbReference type="InterPro" id="IPR016712">
    <property type="entry name" value="Rbsml_bS1m-like"/>
</dbReference>
<dbReference type="EMBL" id="VXIT01000002">
    <property type="protein sequence ID" value="KAA6415148.1"/>
    <property type="molecule type" value="Genomic_DNA"/>
</dbReference>
<evidence type="ECO:0000313" key="3">
    <source>
        <dbReference type="Proteomes" id="UP000324767"/>
    </source>
</evidence>
<evidence type="ECO:0000313" key="2">
    <source>
        <dbReference type="EMBL" id="KAA6415148.1"/>
    </source>
</evidence>
<feature type="region of interest" description="Disordered" evidence="1">
    <location>
        <begin position="338"/>
        <end position="400"/>
    </location>
</feature>
<organism evidence="2 3">
    <name type="scientific">Lasallia pustulata</name>
    <dbReference type="NCBI Taxonomy" id="136370"/>
    <lineage>
        <taxon>Eukaryota</taxon>
        <taxon>Fungi</taxon>
        <taxon>Dikarya</taxon>
        <taxon>Ascomycota</taxon>
        <taxon>Pezizomycotina</taxon>
        <taxon>Lecanoromycetes</taxon>
        <taxon>OSLEUM clade</taxon>
        <taxon>Umbilicariomycetidae</taxon>
        <taxon>Umbilicariales</taxon>
        <taxon>Umbilicariaceae</taxon>
        <taxon>Lasallia</taxon>
    </lineage>
</organism>
<feature type="region of interest" description="Disordered" evidence="1">
    <location>
        <begin position="181"/>
        <end position="218"/>
    </location>
</feature>
<sequence length="400" mass="44576">MATSTPTIRVDAVDSIDHITDFRSSADHVLTLRKWQEMDIPISIPEPPRKPTASSFSQATIGPPRSVFEAQVDNTELTQQNTGIDQQRWKYKGPWLAGKTDGDFEEYIRKEIKRRKFKFRQFLRERLLEKKAIAQKHEAMENGELFEPSAVQMSDQEFNLYVKSLREGHIELNTLVHQFLDLPPSPSDQGSGPSSLASVYSEQGPPKTHPSAGLSYNRTNSYIQNHPLLGPQEYKTPVLGRVLKPQNASSSESKAKVGVGGIVAEDPESALFKGRPKDAKYVPGLASFDPNIPGGAKVWVQPQQASIDSEGKIKLRYERAEKSTVIIYEEKVQDEPLPEVTKGYDRQAPDLAPSTRPRAGSRTGYGLDRPSERALPLRSDNAPDVTPDQLLNMMGSSLDR</sequence>
<dbReference type="AlphaFoldDB" id="A0A5M8Q215"/>